<accession>A0A392W0G7</accession>
<evidence type="ECO:0000313" key="3">
    <source>
        <dbReference type="Proteomes" id="UP000265520"/>
    </source>
</evidence>
<dbReference type="Proteomes" id="UP000265520">
    <property type="component" value="Unassembled WGS sequence"/>
</dbReference>
<evidence type="ECO:0000256" key="1">
    <source>
        <dbReference type="SAM" id="MobiDB-lite"/>
    </source>
</evidence>
<feature type="compositionally biased region" description="Polar residues" evidence="1">
    <location>
        <begin position="19"/>
        <end position="28"/>
    </location>
</feature>
<evidence type="ECO:0000313" key="2">
    <source>
        <dbReference type="EMBL" id="MCI92210.1"/>
    </source>
</evidence>
<organism evidence="2 3">
    <name type="scientific">Trifolium medium</name>
    <dbReference type="NCBI Taxonomy" id="97028"/>
    <lineage>
        <taxon>Eukaryota</taxon>
        <taxon>Viridiplantae</taxon>
        <taxon>Streptophyta</taxon>
        <taxon>Embryophyta</taxon>
        <taxon>Tracheophyta</taxon>
        <taxon>Spermatophyta</taxon>
        <taxon>Magnoliopsida</taxon>
        <taxon>eudicotyledons</taxon>
        <taxon>Gunneridae</taxon>
        <taxon>Pentapetalae</taxon>
        <taxon>rosids</taxon>
        <taxon>fabids</taxon>
        <taxon>Fabales</taxon>
        <taxon>Fabaceae</taxon>
        <taxon>Papilionoideae</taxon>
        <taxon>50 kb inversion clade</taxon>
        <taxon>NPAAA clade</taxon>
        <taxon>Hologalegina</taxon>
        <taxon>IRL clade</taxon>
        <taxon>Trifolieae</taxon>
        <taxon>Trifolium</taxon>
    </lineage>
</organism>
<dbReference type="EMBL" id="LXQA011294148">
    <property type="protein sequence ID" value="MCI92210.1"/>
    <property type="molecule type" value="Genomic_DNA"/>
</dbReference>
<sequence length="54" mass="5799">MASQILRRTLGSRYLSNPRPFSSASTPIRATLFPGDGSSNGKKGAGKHVKARIR</sequence>
<feature type="region of interest" description="Disordered" evidence="1">
    <location>
        <begin position="1"/>
        <end position="54"/>
    </location>
</feature>
<proteinExistence type="predicted"/>
<comment type="caution">
    <text evidence="2">The sequence shown here is derived from an EMBL/GenBank/DDBJ whole genome shotgun (WGS) entry which is preliminary data.</text>
</comment>
<protein>
    <submittedName>
        <fullName evidence="2">Isocitrate dehydrogenase</fullName>
    </submittedName>
</protein>
<reference evidence="2 3" key="1">
    <citation type="journal article" date="2018" name="Front. Plant Sci.">
        <title>Red Clover (Trifolium pratense) and Zigzag Clover (T. medium) - A Picture of Genomic Similarities and Differences.</title>
        <authorList>
            <person name="Dluhosova J."/>
            <person name="Istvanek J."/>
            <person name="Nedelnik J."/>
            <person name="Repkova J."/>
        </authorList>
    </citation>
    <scope>NUCLEOTIDE SEQUENCE [LARGE SCALE GENOMIC DNA]</scope>
    <source>
        <strain evidence="3">cv. 10/8</strain>
        <tissue evidence="2">Leaf</tissue>
    </source>
</reference>
<keyword evidence="3" id="KW-1185">Reference proteome</keyword>
<dbReference type="AlphaFoldDB" id="A0A392W0G7"/>
<name>A0A392W0G7_9FABA</name>
<feature type="compositionally biased region" description="Basic residues" evidence="1">
    <location>
        <begin position="44"/>
        <end position="54"/>
    </location>
</feature>